<keyword evidence="1" id="KW-0732">Signal</keyword>
<name>A0ABM7P3T4_9BACT</name>
<feature type="signal peptide" evidence="1">
    <location>
        <begin position="1"/>
        <end position="20"/>
    </location>
</feature>
<dbReference type="InterPro" id="IPR010321">
    <property type="entry name" value="DUF922"/>
</dbReference>
<accession>A0ABM7P3T4</accession>
<keyword evidence="3" id="KW-1185">Reference proteome</keyword>
<dbReference type="RefSeq" id="WP_229593853.1">
    <property type="nucleotide sequence ID" value="NZ_AP024485.1"/>
</dbReference>
<proteinExistence type="predicted"/>
<dbReference type="Proteomes" id="UP001053296">
    <property type="component" value="Chromosome"/>
</dbReference>
<protein>
    <submittedName>
        <fullName evidence="2">Peptidase</fullName>
    </submittedName>
</protein>
<organism evidence="2 3">
    <name type="scientific">Pseudodesulfovibrio sediminis</name>
    <dbReference type="NCBI Taxonomy" id="2810563"/>
    <lineage>
        <taxon>Bacteria</taxon>
        <taxon>Pseudomonadati</taxon>
        <taxon>Thermodesulfobacteriota</taxon>
        <taxon>Desulfovibrionia</taxon>
        <taxon>Desulfovibrionales</taxon>
        <taxon>Desulfovibrionaceae</taxon>
    </lineage>
</organism>
<dbReference type="Pfam" id="PF06037">
    <property type="entry name" value="DUF922"/>
    <property type="match status" value="1"/>
</dbReference>
<evidence type="ECO:0000313" key="3">
    <source>
        <dbReference type="Proteomes" id="UP001053296"/>
    </source>
</evidence>
<sequence>MKRILVTLLTILLTATSAFADVVITVSKEYYEVDGTDIHTIVSNLKEKSPLKGTGRTYTAETRTKIEYKYRIERKDNICRVQRMTIYLHLTYFYPKLKHSVDYKTRNWWKTMFGKLENHELIHGDISTRNVHEIDEALRGLKARDCNELKAKVKAISQQHVDRMRRQQVAYDKLTDHGLRQELYTGPQPRYQ</sequence>
<gene>
    <name evidence="2" type="ORF">PSDVSF_07580</name>
</gene>
<evidence type="ECO:0000256" key="1">
    <source>
        <dbReference type="SAM" id="SignalP"/>
    </source>
</evidence>
<dbReference type="EMBL" id="AP024485">
    <property type="protein sequence ID" value="BCS87516.1"/>
    <property type="molecule type" value="Genomic_DNA"/>
</dbReference>
<evidence type="ECO:0000313" key="2">
    <source>
        <dbReference type="EMBL" id="BCS87516.1"/>
    </source>
</evidence>
<reference evidence="2" key="1">
    <citation type="journal article" date="2022" name="Arch. Microbiol.">
        <title>Pseudodesulfovibrio sediminis sp. nov., a mesophilic and neutrophilic sulfate-reducing bacterium isolated from sediment of a brackish lake.</title>
        <authorList>
            <person name="Takahashi A."/>
            <person name="Kojima H."/>
            <person name="Watanabe M."/>
            <person name="Fukui M."/>
        </authorList>
    </citation>
    <scope>NUCLEOTIDE SEQUENCE</scope>
    <source>
        <strain evidence="2">SF6</strain>
    </source>
</reference>
<feature type="chain" id="PRO_5047394271" evidence="1">
    <location>
        <begin position="21"/>
        <end position="192"/>
    </location>
</feature>